<gene>
    <name evidence="2" type="primary">LOC108566898</name>
</gene>
<dbReference type="GeneID" id="108566898"/>
<proteinExistence type="predicted"/>
<organism evidence="1 2">
    <name type="scientific">Nicrophorus vespilloides</name>
    <name type="common">Boreal carrion beetle</name>
    <dbReference type="NCBI Taxonomy" id="110193"/>
    <lineage>
        <taxon>Eukaryota</taxon>
        <taxon>Metazoa</taxon>
        <taxon>Ecdysozoa</taxon>
        <taxon>Arthropoda</taxon>
        <taxon>Hexapoda</taxon>
        <taxon>Insecta</taxon>
        <taxon>Pterygota</taxon>
        <taxon>Neoptera</taxon>
        <taxon>Endopterygota</taxon>
        <taxon>Coleoptera</taxon>
        <taxon>Polyphaga</taxon>
        <taxon>Staphyliniformia</taxon>
        <taxon>Silphidae</taxon>
        <taxon>Nicrophorinae</taxon>
        <taxon>Nicrophorus</taxon>
    </lineage>
</organism>
<dbReference type="Proteomes" id="UP000695000">
    <property type="component" value="Unplaced"/>
</dbReference>
<name>A0ABM1N6Q4_NICVS</name>
<accession>A0ABM1N6Q4</accession>
<sequence>MEKEVGNLAETFAKIQAGISHFQDSVTNMNLNPTLKQVHKMEYHYKQILNKLEQVQYHMEQIEECCKIMGNVDKDGQFIRGDIVRERVRMLNCLSPSFLEPNLREFRQAESVFHKTKRKSRSENNLVSTGDRMCVDIDIDGIGKQMQAQSQMIFNYNQDDLPKVVDCLMKSQK</sequence>
<reference evidence="2" key="1">
    <citation type="submission" date="2025-08" db="UniProtKB">
        <authorList>
            <consortium name="RefSeq"/>
        </authorList>
    </citation>
    <scope>IDENTIFICATION</scope>
    <source>
        <tissue evidence="2">Whole Larva</tissue>
    </source>
</reference>
<evidence type="ECO:0000313" key="1">
    <source>
        <dbReference type="Proteomes" id="UP000695000"/>
    </source>
</evidence>
<keyword evidence="1" id="KW-1185">Reference proteome</keyword>
<evidence type="ECO:0000313" key="2">
    <source>
        <dbReference type="RefSeq" id="XP_017782504.1"/>
    </source>
</evidence>
<protein>
    <submittedName>
        <fullName evidence="2">Uncharacterized protein LOC108566898</fullName>
    </submittedName>
</protein>
<dbReference type="RefSeq" id="XP_017782504.1">
    <property type="nucleotide sequence ID" value="XM_017927015.1"/>
</dbReference>